<name>A0ABD3HSL7_9MARC</name>
<sequence>MPDGGVGSFFQELVPNSEVQKRPLTIPIADVLDWKQVLDHLRSRGSSFDPAHRYYVVAFRSIRSKGADDPKLYAADALAQAEARQSGGLLMYWYGSLNERRECFAMCIWESVEHARKANSLPAHMVARNLAREMYDTYQLERYWLGSDADSTPVLEPLPSITYRP</sequence>
<dbReference type="SUPFAM" id="SSF54909">
    <property type="entry name" value="Dimeric alpha+beta barrel"/>
    <property type="match status" value="1"/>
</dbReference>
<proteinExistence type="predicted"/>
<dbReference type="EMBL" id="JBJQOH010000003">
    <property type="protein sequence ID" value="KAL3693931.1"/>
    <property type="molecule type" value="Genomic_DNA"/>
</dbReference>
<dbReference type="Gene3D" id="3.30.70.100">
    <property type="match status" value="1"/>
</dbReference>
<evidence type="ECO:0000313" key="1">
    <source>
        <dbReference type="EMBL" id="KAL3693931.1"/>
    </source>
</evidence>
<protein>
    <submittedName>
        <fullName evidence="1">Uncharacterized protein</fullName>
    </submittedName>
</protein>
<keyword evidence="2" id="KW-1185">Reference proteome</keyword>
<reference evidence="1 2" key="1">
    <citation type="submission" date="2024-09" db="EMBL/GenBank/DDBJ databases">
        <title>Chromosome-scale assembly of Riccia sorocarpa.</title>
        <authorList>
            <person name="Paukszto L."/>
        </authorList>
    </citation>
    <scope>NUCLEOTIDE SEQUENCE [LARGE SCALE GENOMIC DNA]</scope>
    <source>
        <strain evidence="1">LP-2024</strain>
        <tissue evidence="1">Aerial parts of the thallus</tissue>
    </source>
</reference>
<dbReference type="AlphaFoldDB" id="A0ABD3HSL7"/>
<dbReference type="PANTHER" id="PTHR36986">
    <property type="entry name" value="UPF0643 PROTEIN PB2B2.08"/>
    <property type="match status" value="1"/>
</dbReference>
<evidence type="ECO:0000313" key="2">
    <source>
        <dbReference type="Proteomes" id="UP001633002"/>
    </source>
</evidence>
<dbReference type="PANTHER" id="PTHR36986:SF1">
    <property type="entry name" value="UPF0643 PROTEIN PB2B2.08"/>
    <property type="match status" value="1"/>
</dbReference>
<dbReference type="Proteomes" id="UP001633002">
    <property type="component" value="Unassembled WGS sequence"/>
</dbReference>
<comment type="caution">
    <text evidence="1">The sequence shown here is derived from an EMBL/GenBank/DDBJ whole genome shotgun (WGS) entry which is preliminary data.</text>
</comment>
<dbReference type="InterPro" id="IPR011008">
    <property type="entry name" value="Dimeric_a/b-barrel"/>
</dbReference>
<accession>A0ABD3HSL7</accession>
<gene>
    <name evidence="1" type="ORF">R1sor_007582</name>
</gene>
<organism evidence="1 2">
    <name type="scientific">Riccia sorocarpa</name>
    <dbReference type="NCBI Taxonomy" id="122646"/>
    <lineage>
        <taxon>Eukaryota</taxon>
        <taxon>Viridiplantae</taxon>
        <taxon>Streptophyta</taxon>
        <taxon>Embryophyta</taxon>
        <taxon>Marchantiophyta</taxon>
        <taxon>Marchantiopsida</taxon>
        <taxon>Marchantiidae</taxon>
        <taxon>Marchantiales</taxon>
        <taxon>Ricciaceae</taxon>
        <taxon>Riccia</taxon>
    </lineage>
</organism>